<evidence type="ECO:0000259" key="3">
    <source>
        <dbReference type="PROSITE" id="PS50102"/>
    </source>
</evidence>
<keyword evidence="1" id="KW-0694">RNA-binding</keyword>
<organism evidence="5 6">
    <name type="scientific">Brachionus plicatilis</name>
    <name type="common">Marine rotifer</name>
    <name type="synonym">Brachionus muelleri</name>
    <dbReference type="NCBI Taxonomy" id="10195"/>
    <lineage>
        <taxon>Eukaryota</taxon>
        <taxon>Metazoa</taxon>
        <taxon>Spiralia</taxon>
        <taxon>Gnathifera</taxon>
        <taxon>Rotifera</taxon>
        <taxon>Eurotatoria</taxon>
        <taxon>Monogononta</taxon>
        <taxon>Pseudotrocha</taxon>
        <taxon>Ploima</taxon>
        <taxon>Brachionidae</taxon>
        <taxon>Brachionus</taxon>
    </lineage>
</organism>
<evidence type="ECO:0000259" key="4">
    <source>
        <dbReference type="PROSITE" id="PS50800"/>
    </source>
</evidence>
<dbReference type="InterPro" id="IPR034257">
    <property type="entry name" value="Acinus_RRM"/>
</dbReference>
<dbReference type="GO" id="GO:0003723">
    <property type="term" value="F:RNA binding"/>
    <property type="evidence" value="ECO:0007669"/>
    <property type="project" value="UniProtKB-UniRule"/>
</dbReference>
<feature type="region of interest" description="Disordered" evidence="2">
    <location>
        <begin position="76"/>
        <end position="305"/>
    </location>
</feature>
<feature type="compositionally biased region" description="Basic and acidic residues" evidence="2">
    <location>
        <begin position="461"/>
        <end position="487"/>
    </location>
</feature>
<dbReference type="OrthoDB" id="5348404at2759"/>
<feature type="compositionally biased region" description="Basic and acidic residues" evidence="2">
    <location>
        <begin position="296"/>
        <end position="305"/>
    </location>
</feature>
<proteinExistence type="predicted"/>
<dbReference type="SMART" id="SM00360">
    <property type="entry name" value="RRM"/>
    <property type="match status" value="1"/>
</dbReference>
<dbReference type="Proteomes" id="UP000276133">
    <property type="component" value="Unassembled WGS sequence"/>
</dbReference>
<feature type="compositionally biased region" description="Basic and acidic residues" evidence="2">
    <location>
        <begin position="76"/>
        <end position="90"/>
    </location>
</feature>
<dbReference type="CDD" id="cd12432">
    <property type="entry name" value="RRM_ACINU"/>
    <property type="match status" value="1"/>
</dbReference>
<evidence type="ECO:0000313" key="6">
    <source>
        <dbReference type="Proteomes" id="UP000276133"/>
    </source>
</evidence>
<dbReference type="SMART" id="SM00513">
    <property type="entry name" value="SAP"/>
    <property type="match status" value="1"/>
</dbReference>
<dbReference type="Pfam" id="PF16294">
    <property type="entry name" value="RSB_motif"/>
    <property type="match status" value="1"/>
</dbReference>
<dbReference type="InterPro" id="IPR032552">
    <property type="entry name" value="RSB_motif"/>
</dbReference>
<dbReference type="GO" id="GO:0008380">
    <property type="term" value="P:RNA splicing"/>
    <property type="evidence" value="ECO:0007669"/>
    <property type="project" value="TreeGrafter"/>
</dbReference>
<sequence>MIHQIQQQFLIRSILVLCSNVNDMSEPILLESKQLDLNELKVAELKSELKKLGLSASGNKQELQEKLKNLNEEVEAVGEHNPKSPIDRSQKIPLKSDSLNEPGVEEETAGVAKNSEEVAEVKIELVGIKNEEDKENTKDMESGSERSESVIKEVPLSGERNRFSRSKSPKPRWHHNASEGKKIEDTCQLNEENDANSLRKRKWLGEDFLVNKKSPPTISSETLKSFLPKNPLDNLDKQNIKEDDELDDLKTTKSEVEHNSEHNEQRTSAIKESDNELDFEESVPESPSNTNEAEPQEAKSDSNQIDEKLTNVLHVSNLTRPFTLNQLKDLLGQYGKINEQHFWISSVKSNCYVEYESKEDAKSAKKNLHNIKWPSSNPKNLVCLYTTLDELMSNMNGALTLPNKHKDSENKEAKTREKDREKEREKEKEKEREKEPKSKSEKIREWDLPKLRQRSRSRDRRQKENSVEKIKENKEEESVKTFDDLFRKTTTTPFIYWLPLNEEQCAERQRENERRQMEREKRAEERRQREEAEKAQREKERVERLEKEEKERKAKEEERAKEITELENKRVEEKKEIVERTDKDKDKDKERERGRDISRERERARERDRHDQRRTDVGRYRYDRNEQYGRRTPPRYESDRYRGRAHYAVIMHEELRDDQDPDREVVGREQGHRLDRLALAQVRPVHPDQEVDLHLSDLKKICHVQDDLIKMSEML</sequence>
<dbReference type="STRING" id="10195.A0A3M7S5F1"/>
<dbReference type="SUPFAM" id="SSF54928">
    <property type="entry name" value="RNA-binding domain, RBD"/>
    <property type="match status" value="1"/>
</dbReference>
<dbReference type="InterPro" id="IPR036361">
    <property type="entry name" value="SAP_dom_sf"/>
</dbReference>
<dbReference type="GO" id="GO:0061574">
    <property type="term" value="C:ASAP complex"/>
    <property type="evidence" value="ECO:0007669"/>
    <property type="project" value="TreeGrafter"/>
</dbReference>
<feature type="compositionally biased region" description="Basic and acidic residues" evidence="2">
    <location>
        <begin position="404"/>
        <end position="450"/>
    </location>
</feature>
<dbReference type="Pfam" id="PF02037">
    <property type="entry name" value="SAP"/>
    <property type="match status" value="1"/>
</dbReference>
<feature type="compositionally biased region" description="Basic and acidic residues" evidence="2">
    <location>
        <begin position="248"/>
        <end position="274"/>
    </location>
</feature>
<feature type="domain" description="RRM" evidence="3">
    <location>
        <begin position="311"/>
        <end position="381"/>
    </location>
</feature>
<dbReference type="AlphaFoldDB" id="A0A3M7S5F1"/>
<dbReference type="InterPro" id="IPR035979">
    <property type="entry name" value="RBD_domain_sf"/>
</dbReference>
<dbReference type="InterPro" id="IPR003034">
    <property type="entry name" value="SAP_dom"/>
</dbReference>
<evidence type="ECO:0000256" key="1">
    <source>
        <dbReference type="PROSITE-ProRule" id="PRU00176"/>
    </source>
</evidence>
<dbReference type="PANTHER" id="PTHR46589">
    <property type="entry name" value="APOPTOTIC CHROMATIN CONDENSATION INDUCER IN THE NUCLEUS"/>
    <property type="match status" value="1"/>
</dbReference>
<dbReference type="SUPFAM" id="SSF68906">
    <property type="entry name" value="SAP domain"/>
    <property type="match status" value="1"/>
</dbReference>
<feature type="region of interest" description="Disordered" evidence="2">
    <location>
        <begin position="399"/>
        <end position="641"/>
    </location>
</feature>
<dbReference type="InterPro" id="IPR012677">
    <property type="entry name" value="Nucleotide-bd_a/b_plait_sf"/>
</dbReference>
<keyword evidence="6" id="KW-1185">Reference proteome</keyword>
<dbReference type="EMBL" id="REGN01002004">
    <property type="protein sequence ID" value="RNA30991.1"/>
    <property type="molecule type" value="Genomic_DNA"/>
</dbReference>
<name>A0A3M7S5F1_BRAPC</name>
<reference evidence="5 6" key="1">
    <citation type="journal article" date="2018" name="Sci. Rep.">
        <title>Genomic signatures of local adaptation to the degree of environmental predictability in rotifers.</title>
        <authorList>
            <person name="Franch-Gras L."/>
            <person name="Hahn C."/>
            <person name="Garcia-Roger E.M."/>
            <person name="Carmona M.J."/>
            <person name="Serra M."/>
            <person name="Gomez A."/>
        </authorList>
    </citation>
    <scope>NUCLEOTIDE SEQUENCE [LARGE SCALE GENOMIC DNA]</scope>
    <source>
        <strain evidence="5">HYR1</strain>
    </source>
</reference>
<dbReference type="PROSITE" id="PS50800">
    <property type="entry name" value="SAP"/>
    <property type="match status" value="1"/>
</dbReference>
<dbReference type="Gene3D" id="3.30.70.330">
    <property type="match status" value="1"/>
</dbReference>
<feature type="compositionally biased region" description="Basic residues" evidence="2">
    <location>
        <begin position="451"/>
        <end position="460"/>
    </location>
</feature>
<dbReference type="PROSITE" id="PS50102">
    <property type="entry name" value="RRM"/>
    <property type="match status" value="1"/>
</dbReference>
<dbReference type="Pfam" id="PF00076">
    <property type="entry name" value="RRM_1"/>
    <property type="match status" value="1"/>
</dbReference>
<protein>
    <submittedName>
        <fullName evidence="5">Apoptotic chromatin condensation inducer in the nucleus isoform X3</fullName>
    </submittedName>
</protein>
<comment type="caution">
    <text evidence="5">The sequence shown here is derived from an EMBL/GenBank/DDBJ whole genome shotgun (WGS) entry which is preliminary data.</text>
</comment>
<feature type="compositionally biased region" description="Basic and acidic residues" evidence="2">
    <location>
        <begin position="114"/>
        <end position="151"/>
    </location>
</feature>
<dbReference type="InterPro" id="IPR000504">
    <property type="entry name" value="RRM_dom"/>
</dbReference>
<dbReference type="InterPro" id="IPR052793">
    <property type="entry name" value="EJC-associated_protein"/>
</dbReference>
<evidence type="ECO:0000313" key="5">
    <source>
        <dbReference type="EMBL" id="RNA30991.1"/>
    </source>
</evidence>
<feature type="compositionally biased region" description="Polar residues" evidence="2">
    <location>
        <begin position="214"/>
        <end position="223"/>
    </location>
</feature>
<feature type="compositionally biased region" description="Basic and acidic residues" evidence="2">
    <location>
        <begin position="505"/>
        <end position="641"/>
    </location>
</feature>
<feature type="domain" description="SAP" evidence="4">
    <location>
        <begin position="37"/>
        <end position="71"/>
    </location>
</feature>
<gene>
    <name evidence="5" type="ORF">BpHYR1_036102</name>
</gene>
<accession>A0A3M7S5F1</accession>
<feature type="compositionally biased region" description="Basic and acidic residues" evidence="2">
    <location>
        <begin position="176"/>
        <end position="185"/>
    </location>
</feature>
<evidence type="ECO:0000256" key="2">
    <source>
        <dbReference type="SAM" id="MobiDB-lite"/>
    </source>
</evidence>
<feature type="compositionally biased region" description="Basic residues" evidence="2">
    <location>
        <begin position="163"/>
        <end position="175"/>
    </location>
</feature>
<dbReference type="Gene3D" id="1.10.720.30">
    <property type="entry name" value="SAP domain"/>
    <property type="match status" value="1"/>
</dbReference>
<dbReference type="GO" id="GO:0071011">
    <property type="term" value="C:precatalytic spliceosome"/>
    <property type="evidence" value="ECO:0007669"/>
    <property type="project" value="TreeGrafter"/>
</dbReference>
<dbReference type="PANTHER" id="PTHR46589:SF1">
    <property type="entry name" value="APOPTOTIC CHROMATIN CONDENSATION INDUCER IN THE NUCLEUS"/>
    <property type="match status" value="1"/>
</dbReference>